<gene>
    <name evidence="1" type="ORF">GCM10025862_36490</name>
</gene>
<evidence type="ECO:0000313" key="1">
    <source>
        <dbReference type="EMBL" id="GMA21628.1"/>
    </source>
</evidence>
<dbReference type="Proteomes" id="UP001157109">
    <property type="component" value="Unassembled WGS sequence"/>
</dbReference>
<protein>
    <submittedName>
        <fullName evidence="1">Uncharacterized protein</fullName>
    </submittedName>
</protein>
<keyword evidence="2" id="KW-1185">Reference proteome</keyword>
<proteinExistence type="predicted"/>
<name>A0ABQ6HT05_9MICO</name>
<organism evidence="1 2">
    <name type="scientific">Arsenicicoccus piscis</name>
    <dbReference type="NCBI Taxonomy" id="673954"/>
    <lineage>
        <taxon>Bacteria</taxon>
        <taxon>Bacillati</taxon>
        <taxon>Actinomycetota</taxon>
        <taxon>Actinomycetes</taxon>
        <taxon>Micrococcales</taxon>
        <taxon>Intrasporangiaceae</taxon>
        <taxon>Arsenicicoccus</taxon>
    </lineage>
</organism>
<sequence length="50" mass="5506">MADNAAATLTVDKSRNTDDERYSKLTIGVCPDQWGCGSRGTRCRCRGGRR</sequence>
<dbReference type="RefSeq" id="WP_348520382.1">
    <property type="nucleotide sequence ID" value="NZ_BSUJ01000001.1"/>
</dbReference>
<comment type="caution">
    <text evidence="1">The sequence shown here is derived from an EMBL/GenBank/DDBJ whole genome shotgun (WGS) entry which is preliminary data.</text>
</comment>
<reference evidence="2" key="1">
    <citation type="journal article" date="2019" name="Int. J. Syst. Evol. Microbiol.">
        <title>The Global Catalogue of Microorganisms (GCM) 10K type strain sequencing project: providing services to taxonomists for standard genome sequencing and annotation.</title>
        <authorList>
            <consortium name="The Broad Institute Genomics Platform"/>
            <consortium name="The Broad Institute Genome Sequencing Center for Infectious Disease"/>
            <person name="Wu L."/>
            <person name="Ma J."/>
        </authorList>
    </citation>
    <scope>NUCLEOTIDE SEQUENCE [LARGE SCALE GENOMIC DNA]</scope>
    <source>
        <strain evidence="2">NBRC 105830</strain>
    </source>
</reference>
<evidence type="ECO:0000313" key="2">
    <source>
        <dbReference type="Proteomes" id="UP001157109"/>
    </source>
</evidence>
<dbReference type="EMBL" id="BSUJ01000001">
    <property type="protein sequence ID" value="GMA21628.1"/>
    <property type="molecule type" value="Genomic_DNA"/>
</dbReference>
<accession>A0ABQ6HT05</accession>